<sequence>MQNPPKTIIITAFNGQKLAQLKPKNVLLSCRPSSTAQQNLVRNIQHHYRPASTCSTISSTTLKRPLLQPSRVAILPSPSPCPSSMRSYDDDDDDYGSDVEFDMLQPPRKRERLNHLTPEEKMYRRKMKNRIAAQSARDRKKMQMMDLEERIKRLEAENEALRHQNSKLSSVSSNLNDENSRLKCQLSEKVEIPQKIDNDEVVICTSSQPISDTSIDSTTTNSNSSPDCCTETVALESAAFINGLQQQGQATEGVHQSSAMEASSFNKNHSLILFLAVIAAMNNYSIGCETFSSKNFKAIYVQQRHLYEKMNEQQLEFDHQRQWQRAFDEEIGGIVEMPENFQAERCLESTSFISSNVPPLISDHLYSTHNYPSQCYSTPAFDSNIHFPMLSGDNSSPLNTNQQQNSSLPSFNYNDFSFIDDAFISQTLENLPPLFENSNILETTKREKSDELSIFDSLVDFCTNNQLSEDADFKDDEKALLDIFNELLEC</sequence>
<keyword evidence="10" id="KW-1185">Reference proteome</keyword>
<dbReference type="Pfam" id="PF00170">
    <property type="entry name" value="bZIP_1"/>
    <property type="match status" value="1"/>
</dbReference>
<evidence type="ECO:0000313" key="11">
    <source>
        <dbReference type="WBParaSite" id="nRc.2.0.1.t21113-RA"/>
    </source>
</evidence>
<dbReference type="InterPro" id="IPR046347">
    <property type="entry name" value="bZIP_sf"/>
</dbReference>
<keyword evidence="5" id="KW-0539">Nucleus</keyword>
<dbReference type="GO" id="GO:0000977">
    <property type="term" value="F:RNA polymerase II transcription regulatory region sequence-specific DNA binding"/>
    <property type="evidence" value="ECO:0007669"/>
    <property type="project" value="TreeGrafter"/>
</dbReference>
<feature type="region of interest" description="Disordered" evidence="8">
    <location>
        <begin position="72"/>
        <end position="92"/>
    </location>
</feature>
<dbReference type="SMART" id="SM00338">
    <property type="entry name" value="BRLZ"/>
    <property type="match status" value="1"/>
</dbReference>
<dbReference type="WBParaSite" id="nRc.2.0.1.t21113-RA">
    <property type="protein sequence ID" value="nRc.2.0.1.t21113-RA"/>
    <property type="gene ID" value="nRc.2.0.1.g21113"/>
</dbReference>
<dbReference type="PANTHER" id="PTHR46542">
    <property type="entry name" value="X-BOX BINDING PROTEIN 1"/>
    <property type="match status" value="1"/>
</dbReference>
<evidence type="ECO:0000256" key="7">
    <source>
        <dbReference type="SAM" id="Coils"/>
    </source>
</evidence>
<dbReference type="CDD" id="cd14691">
    <property type="entry name" value="bZIP_XBP1"/>
    <property type="match status" value="1"/>
</dbReference>
<proteinExistence type="predicted"/>
<dbReference type="InterPro" id="IPR004827">
    <property type="entry name" value="bZIP"/>
</dbReference>
<dbReference type="InterPro" id="IPR052470">
    <property type="entry name" value="ER_Stress-Reg_TF"/>
</dbReference>
<protein>
    <recommendedName>
        <fullName evidence="6">X-box-binding protein 1</fullName>
    </recommendedName>
</protein>
<dbReference type="PANTHER" id="PTHR46542:SF1">
    <property type="entry name" value="X-BOX BINDING PROTEIN 1"/>
    <property type="match status" value="1"/>
</dbReference>
<keyword evidence="7" id="KW-0175">Coiled coil</keyword>
<organism evidence="10 11">
    <name type="scientific">Romanomermis culicivorax</name>
    <name type="common">Nematode worm</name>
    <dbReference type="NCBI Taxonomy" id="13658"/>
    <lineage>
        <taxon>Eukaryota</taxon>
        <taxon>Metazoa</taxon>
        <taxon>Ecdysozoa</taxon>
        <taxon>Nematoda</taxon>
        <taxon>Enoplea</taxon>
        <taxon>Dorylaimia</taxon>
        <taxon>Mermithida</taxon>
        <taxon>Mermithoidea</taxon>
        <taxon>Mermithidae</taxon>
        <taxon>Romanomermis</taxon>
    </lineage>
</organism>
<reference evidence="11" key="1">
    <citation type="submission" date="2022-11" db="UniProtKB">
        <authorList>
            <consortium name="WormBaseParasite"/>
        </authorList>
    </citation>
    <scope>IDENTIFICATION</scope>
</reference>
<keyword evidence="3" id="KW-0238">DNA-binding</keyword>
<dbReference type="PROSITE" id="PS50217">
    <property type="entry name" value="BZIP"/>
    <property type="match status" value="1"/>
</dbReference>
<dbReference type="AlphaFoldDB" id="A0A915J5V4"/>
<dbReference type="Proteomes" id="UP000887565">
    <property type="component" value="Unplaced"/>
</dbReference>
<evidence type="ECO:0000256" key="1">
    <source>
        <dbReference type="ARBA" id="ARBA00022843"/>
    </source>
</evidence>
<evidence type="ECO:0000256" key="2">
    <source>
        <dbReference type="ARBA" id="ARBA00023015"/>
    </source>
</evidence>
<evidence type="ECO:0000256" key="5">
    <source>
        <dbReference type="ARBA" id="ARBA00023242"/>
    </source>
</evidence>
<evidence type="ECO:0000256" key="4">
    <source>
        <dbReference type="ARBA" id="ARBA00023163"/>
    </source>
</evidence>
<dbReference type="GO" id="GO:0005634">
    <property type="term" value="C:nucleus"/>
    <property type="evidence" value="ECO:0007669"/>
    <property type="project" value="TreeGrafter"/>
</dbReference>
<feature type="domain" description="BZIP" evidence="9">
    <location>
        <begin position="119"/>
        <end position="182"/>
    </location>
</feature>
<feature type="coiled-coil region" evidence="7">
    <location>
        <begin position="137"/>
        <end position="171"/>
    </location>
</feature>
<dbReference type="SUPFAM" id="SSF57959">
    <property type="entry name" value="Leucine zipper domain"/>
    <property type="match status" value="1"/>
</dbReference>
<keyword evidence="2" id="KW-0805">Transcription regulation</keyword>
<evidence type="ECO:0000259" key="9">
    <source>
        <dbReference type="PROSITE" id="PS50217"/>
    </source>
</evidence>
<evidence type="ECO:0000256" key="8">
    <source>
        <dbReference type="SAM" id="MobiDB-lite"/>
    </source>
</evidence>
<evidence type="ECO:0000256" key="3">
    <source>
        <dbReference type="ARBA" id="ARBA00023125"/>
    </source>
</evidence>
<dbReference type="Gene3D" id="1.20.5.170">
    <property type="match status" value="1"/>
</dbReference>
<accession>A0A915J5V4</accession>
<evidence type="ECO:0000256" key="6">
    <source>
        <dbReference type="ARBA" id="ARBA00040165"/>
    </source>
</evidence>
<evidence type="ECO:0000313" key="10">
    <source>
        <dbReference type="Proteomes" id="UP000887565"/>
    </source>
</evidence>
<keyword evidence="1" id="KW-0832">Ubl conjugation</keyword>
<dbReference type="GO" id="GO:0000981">
    <property type="term" value="F:DNA-binding transcription factor activity, RNA polymerase II-specific"/>
    <property type="evidence" value="ECO:0007669"/>
    <property type="project" value="TreeGrafter"/>
</dbReference>
<name>A0A915J5V4_ROMCU</name>
<keyword evidence="4" id="KW-0804">Transcription</keyword>